<evidence type="ECO:0000256" key="12">
    <source>
        <dbReference type="ARBA" id="ARBA00023008"/>
    </source>
</evidence>
<dbReference type="Gene3D" id="3.60.140.10">
    <property type="entry name" value="CNF1/YfiH-like putative cysteine hydrolases"/>
    <property type="match status" value="1"/>
</dbReference>
<evidence type="ECO:0000256" key="15">
    <source>
        <dbReference type="ARBA" id="ARBA00049893"/>
    </source>
</evidence>
<keyword evidence="10" id="KW-0862">Zinc</keyword>
<sequence>MALPSGSEHGPDTEHVSVRIRRVTTTRAGGVSGPPFESFNLGDHVGDDPAAVSANRNRLATAVGLGPDRVVWMNQVHGDRVEVVDGPRSGAVDDTDALVTSTPRLALAVVTADCVPVLLADARAGVAAAVHAGRVGAQLGVVARTVEAMLAQGAHVEDISALLGPAVSGRNYEVPAAMADEVEAALPGSRTTTAAGTPGLDLRAGIACQLKGLGVTAIDVDPRCTVADPSLFSHRRDAPTGRLASLVWME</sequence>
<dbReference type="PANTHER" id="PTHR30616:SF2">
    <property type="entry name" value="PURINE NUCLEOSIDE PHOSPHORYLASE LACC1"/>
    <property type="match status" value="1"/>
</dbReference>
<evidence type="ECO:0000256" key="6">
    <source>
        <dbReference type="ARBA" id="ARBA00011738"/>
    </source>
</evidence>
<proteinExistence type="inferred from homology"/>
<dbReference type="SUPFAM" id="SSF64438">
    <property type="entry name" value="CNF1/YfiH-like putative cysteine hydrolases"/>
    <property type="match status" value="1"/>
</dbReference>
<keyword evidence="12" id="KW-0186">Copper</keyword>
<name>A0A7I7NXD9_9MYCO</name>
<evidence type="ECO:0000256" key="3">
    <source>
        <dbReference type="ARBA" id="ARBA00001973"/>
    </source>
</evidence>
<dbReference type="GO" id="GO:0017061">
    <property type="term" value="F:S-methyl-5-thioadenosine phosphorylase activity"/>
    <property type="evidence" value="ECO:0007669"/>
    <property type="project" value="UniProtKB-EC"/>
</dbReference>
<dbReference type="AlphaFoldDB" id="A0A7I7NXD9"/>
<dbReference type="KEGG" id="mseo:MSEO_18360"/>
<evidence type="ECO:0000313" key="17">
    <source>
        <dbReference type="EMBL" id="BBY01337.1"/>
    </source>
</evidence>
<comment type="similarity">
    <text evidence="5 16">Belongs to the purine nucleoside phosphorylase YfiH/LACC1 family.</text>
</comment>
<dbReference type="EMBL" id="AP022582">
    <property type="protein sequence ID" value="BBY01337.1"/>
    <property type="molecule type" value="Genomic_DNA"/>
</dbReference>
<comment type="cofactor">
    <cofactor evidence="3">
        <name>Cu(2+)</name>
        <dbReference type="ChEBI" id="CHEBI:29036"/>
    </cofactor>
</comment>
<dbReference type="CDD" id="cd16833">
    <property type="entry name" value="YfiH"/>
    <property type="match status" value="1"/>
</dbReference>
<dbReference type="GO" id="GO:0016787">
    <property type="term" value="F:hydrolase activity"/>
    <property type="evidence" value="ECO:0007669"/>
    <property type="project" value="UniProtKB-KW"/>
</dbReference>
<comment type="subunit">
    <text evidence="6">Homodimer.</text>
</comment>
<protein>
    <recommendedName>
        <fullName evidence="16">Purine nucleoside phosphorylase</fullName>
    </recommendedName>
</protein>
<comment type="catalytic activity">
    <reaction evidence="15">
        <text>S-methyl-5'-thioadenosine + phosphate = 5-(methylsulfanyl)-alpha-D-ribose 1-phosphate + adenine</text>
        <dbReference type="Rhea" id="RHEA:11852"/>
        <dbReference type="ChEBI" id="CHEBI:16708"/>
        <dbReference type="ChEBI" id="CHEBI:17509"/>
        <dbReference type="ChEBI" id="CHEBI:43474"/>
        <dbReference type="ChEBI" id="CHEBI:58533"/>
        <dbReference type="EC" id="2.4.2.28"/>
    </reaction>
    <physiologicalReaction direction="left-to-right" evidence="15">
        <dbReference type="Rhea" id="RHEA:11853"/>
    </physiologicalReaction>
</comment>
<evidence type="ECO:0000313" key="18">
    <source>
        <dbReference type="Proteomes" id="UP000466632"/>
    </source>
</evidence>
<dbReference type="PANTHER" id="PTHR30616">
    <property type="entry name" value="UNCHARACTERIZED PROTEIN YFIH"/>
    <property type="match status" value="1"/>
</dbReference>
<evidence type="ECO:0000256" key="1">
    <source>
        <dbReference type="ARBA" id="ARBA00000553"/>
    </source>
</evidence>
<dbReference type="NCBIfam" id="TIGR00726">
    <property type="entry name" value="peptidoglycan editing factor PgeF"/>
    <property type="match status" value="1"/>
</dbReference>
<evidence type="ECO:0000256" key="16">
    <source>
        <dbReference type="RuleBase" id="RU361274"/>
    </source>
</evidence>
<dbReference type="Pfam" id="PF02578">
    <property type="entry name" value="Cu-oxidase_4"/>
    <property type="match status" value="1"/>
</dbReference>
<keyword evidence="9" id="KW-0378">Hydrolase</keyword>
<organism evidence="17 18">
    <name type="scientific">Mycobacterium seoulense</name>
    <dbReference type="NCBI Taxonomy" id="386911"/>
    <lineage>
        <taxon>Bacteria</taxon>
        <taxon>Bacillati</taxon>
        <taxon>Actinomycetota</taxon>
        <taxon>Actinomycetes</taxon>
        <taxon>Mycobacteriales</taxon>
        <taxon>Mycobacteriaceae</taxon>
        <taxon>Mycobacterium</taxon>
    </lineage>
</organism>
<evidence type="ECO:0000256" key="7">
    <source>
        <dbReference type="ARBA" id="ARBA00022679"/>
    </source>
</evidence>
<evidence type="ECO:0000256" key="10">
    <source>
        <dbReference type="ARBA" id="ARBA00022833"/>
    </source>
</evidence>
<keyword evidence="18" id="KW-1185">Reference proteome</keyword>
<evidence type="ECO:0000256" key="2">
    <source>
        <dbReference type="ARBA" id="ARBA00001947"/>
    </source>
</evidence>
<dbReference type="FunFam" id="3.60.140.10:FF:000003">
    <property type="entry name" value="Polyphenol oxidase"/>
    <property type="match status" value="1"/>
</dbReference>
<dbReference type="InterPro" id="IPR038371">
    <property type="entry name" value="Cu_polyphenol_OxRdtase_sf"/>
</dbReference>
<comment type="function">
    <text evidence="4">Purine nucleoside enzyme that catalyzes the phosphorolysis of adenosine and inosine nucleosides, yielding D-ribose 1-phosphate and the respective free bases, adenine and hypoxanthine. Also catalyzes the phosphorolysis of S-methyl-5'-thioadenosine into adenine and S-methyl-5-thio-alpha-D-ribose 1-phosphate. Also has adenosine deaminase activity.</text>
</comment>
<evidence type="ECO:0000256" key="13">
    <source>
        <dbReference type="ARBA" id="ARBA00047989"/>
    </source>
</evidence>
<evidence type="ECO:0000256" key="9">
    <source>
        <dbReference type="ARBA" id="ARBA00022801"/>
    </source>
</evidence>
<comment type="catalytic activity">
    <reaction evidence="14">
        <text>adenosine + phosphate = alpha-D-ribose 1-phosphate + adenine</text>
        <dbReference type="Rhea" id="RHEA:27642"/>
        <dbReference type="ChEBI" id="CHEBI:16335"/>
        <dbReference type="ChEBI" id="CHEBI:16708"/>
        <dbReference type="ChEBI" id="CHEBI:43474"/>
        <dbReference type="ChEBI" id="CHEBI:57720"/>
        <dbReference type="EC" id="2.4.2.1"/>
    </reaction>
    <physiologicalReaction direction="left-to-right" evidence="14">
        <dbReference type="Rhea" id="RHEA:27643"/>
    </physiologicalReaction>
</comment>
<keyword evidence="11" id="KW-0560">Oxidoreductase</keyword>
<dbReference type="GO" id="GO:0016491">
    <property type="term" value="F:oxidoreductase activity"/>
    <property type="evidence" value="ECO:0007669"/>
    <property type="project" value="UniProtKB-KW"/>
</dbReference>
<reference evidence="17 18" key="1">
    <citation type="journal article" date="2019" name="Emerg. Microbes Infect.">
        <title>Comprehensive subspecies identification of 175 nontuberculous mycobacteria species based on 7547 genomic profiles.</title>
        <authorList>
            <person name="Matsumoto Y."/>
            <person name="Kinjo T."/>
            <person name="Motooka D."/>
            <person name="Nabeya D."/>
            <person name="Jung N."/>
            <person name="Uechi K."/>
            <person name="Horii T."/>
            <person name="Iida T."/>
            <person name="Fujita J."/>
            <person name="Nakamura S."/>
        </authorList>
    </citation>
    <scope>NUCLEOTIDE SEQUENCE [LARGE SCALE GENOMIC DNA]</scope>
    <source>
        <strain evidence="17 18">JCM 16018</strain>
    </source>
</reference>
<keyword evidence="7" id="KW-0808">Transferase</keyword>
<accession>A0A7I7NXD9</accession>
<evidence type="ECO:0000256" key="14">
    <source>
        <dbReference type="ARBA" id="ARBA00048968"/>
    </source>
</evidence>
<comment type="catalytic activity">
    <reaction evidence="1">
        <text>inosine + phosphate = alpha-D-ribose 1-phosphate + hypoxanthine</text>
        <dbReference type="Rhea" id="RHEA:27646"/>
        <dbReference type="ChEBI" id="CHEBI:17368"/>
        <dbReference type="ChEBI" id="CHEBI:17596"/>
        <dbReference type="ChEBI" id="CHEBI:43474"/>
        <dbReference type="ChEBI" id="CHEBI:57720"/>
        <dbReference type="EC" id="2.4.2.1"/>
    </reaction>
    <physiologicalReaction direction="left-to-right" evidence="1">
        <dbReference type="Rhea" id="RHEA:27647"/>
    </physiologicalReaction>
</comment>
<dbReference type="Proteomes" id="UP000466632">
    <property type="component" value="Chromosome"/>
</dbReference>
<evidence type="ECO:0000256" key="8">
    <source>
        <dbReference type="ARBA" id="ARBA00022723"/>
    </source>
</evidence>
<evidence type="ECO:0000256" key="5">
    <source>
        <dbReference type="ARBA" id="ARBA00007353"/>
    </source>
</evidence>
<evidence type="ECO:0000256" key="4">
    <source>
        <dbReference type="ARBA" id="ARBA00003215"/>
    </source>
</evidence>
<comment type="catalytic activity">
    <reaction evidence="13">
        <text>adenosine + H2O + H(+) = inosine + NH4(+)</text>
        <dbReference type="Rhea" id="RHEA:24408"/>
        <dbReference type="ChEBI" id="CHEBI:15377"/>
        <dbReference type="ChEBI" id="CHEBI:15378"/>
        <dbReference type="ChEBI" id="CHEBI:16335"/>
        <dbReference type="ChEBI" id="CHEBI:17596"/>
        <dbReference type="ChEBI" id="CHEBI:28938"/>
        <dbReference type="EC" id="3.5.4.4"/>
    </reaction>
    <physiologicalReaction direction="left-to-right" evidence="13">
        <dbReference type="Rhea" id="RHEA:24409"/>
    </physiologicalReaction>
</comment>
<evidence type="ECO:0000256" key="11">
    <source>
        <dbReference type="ARBA" id="ARBA00023002"/>
    </source>
</evidence>
<dbReference type="GO" id="GO:0005507">
    <property type="term" value="F:copper ion binding"/>
    <property type="evidence" value="ECO:0007669"/>
    <property type="project" value="TreeGrafter"/>
</dbReference>
<gene>
    <name evidence="17" type="ORF">MSEO_18360</name>
</gene>
<comment type="cofactor">
    <cofactor evidence="2">
        <name>Zn(2+)</name>
        <dbReference type="ChEBI" id="CHEBI:29105"/>
    </cofactor>
</comment>
<dbReference type="InterPro" id="IPR003730">
    <property type="entry name" value="Cu_polyphenol_OxRdtase"/>
</dbReference>
<dbReference type="InterPro" id="IPR011324">
    <property type="entry name" value="Cytotoxic_necrot_fac-like_cat"/>
</dbReference>
<keyword evidence="8" id="KW-0479">Metal-binding</keyword>